<evidence type="ECO:0000313" key="3">
    <source>
        <dbReference type="Proteomes" id="UP000268535"/>
    </source>
</evidence>
<proteinExistence type="predicted"/>
<evidence type="ECO:0000256" key="1">
    <source>
        <dbReference type="SAM" id="MobiDB-lite"/>
    </source>
</evidence>
<evidence type="ECO:0000313" key="2">
    <source>
        <dbReference type="EMBL" id="RKO96840.1"/>
    </source>
</evidence>
<sequence>MLAAKDGAGGQARVLKNHDYEKRMRDVKWGPSQKRRNGVEVNGYFFVGFGLAPAVYIRWAPLSAVGHHDRPPPAPLDGTPAPEGGRAEAPPAVRATGKASRHAVLTESSADVSAPHLYGGIQAYRAARRIECSSAKTKSHGKRSGANDGLQIWRGQKKTYLGGGALPTIPLRTPLGGPSL</sequence>
<protein>
    <submittedName>
        <fullName evidence="2">Uncharacterized protein</fullName>
    </submittedName>
</protein>
<dbReference type="Proteomes" id="UP000268535">
    <property type="component" value="Unassembled WGS sequence"/>
</dbReference>
<name>A0A4P9WZ61_9FUNG</name>
<organism evidence="2 3">
    <name type="scientific">Caulochytrium protostelioides</name>
    <dbReference type="NCBI Taxonomy" id="1555241"/>
    <lineage>
        <taxon>Eukaryota</taxon>
        <taxon>Fungi</taxon>
        <taxon>Fungi incertae sedis</taxon>
        <taxon>Chytridiomycota</taxon>
        <taxon>Chytridiomycota incertae sedis</taxon>
        <taxon>Chytridiomycetes</taxon>
        <taxon>Caulochytriales</taxon>
        <taxon>Caulochytriaceae</taxon>
        <taxon>Caulochytrium</taxon>
    </lineage>
</organism>
<dbReference type="AlphaFoldDB" id="A0A4P9WZ61"/>
<gene>
    <name evidence="2" type="ORF">CAUPRSCDRAFT_11460</name>
</gene>
<feature type="region of interest" description="Disordered" evidence="1">
    <location>
        <begin position="70"/>
        <end position="90"/>
    </location>
</feature>
<dbReference type="EMBL" id="ML009576">
    <property type="protein sequence ID" value="RKO96840.1"/>
    <property type="molecule type" value="Genomic_DNA"/>
</dbReference>
<feature type="compositionally biased region" description="Low complexity" evidence="1">
    <location>
        <begin position="76"/>
        <end position="90"/>
    </location>
</feature>
<accession>A0A4P9WZ61</accession>
<reference evidence="3" key="1">
    <citation type="journal article" date="2018" name="Nat. Microbiol.">
        <title>Leveraging single-cell genomics to expand the fungal tree of life.</title>
        <authorList>
            <person name="Ahrendt S.R."/>
            <person name="Quandt C.A."/>
            <person name="Ciobanu D."/>
            <person name="Clum A."/>
            <person name="Salamov A."/>
            <person name="Andreopoulos B."/>
            <person name="Cheng J.F."/>
            <person name="Woyke T."/>
            <person name="Pelin A."/>
            <person name="Henrissat B."/>
            <person name="Reynolds N.K."/>
            <person name="Benny G.L."/>
            <person name="Smith M.E."/>
            <person name="James T.Y."/>
            <person name="Grigoriev I.V."/>
        </authorList>
    </citation>
    <scope>NUCLEOTIDE SEQUENCE [LARGE SCALE GENOMIC DNA]</scope>
    <source>
        <strain evidence="3">ATCC 52028</strain>
    </source>
</reference>